<evidence type="ECO:0000313" key="6">
    <source>
        <dbReference type="Proteomes" id="UP000663829"/>
    </source>
</evidence>
<dbReference type="Proteomes" id="UP000663829">
    <property type="component" value="Unassembled WGS sequence"/>
</dbReference>
<proteinExistence type="predicted"/>
<reference evidence="2" key="1">
    <citation type="submission" date="2021-02" db="EMBL/GenBank/DDBJ databases">
        <authorList>
            <person name="Nowell W R."/>
        </authorList>
    </citation>
    <scope>NUCLEOTIDE SEQUENCE</scope>
</reference>
<evidence type="ECO:0000256" key="1">
    <source>
        <dbReference type="SAM" id="Coils"/>
    </source>
</evidence>
<gene>
    <name evidence="2" type="ORF">GPM918_LOCUS11520</name>
    <name evidence="3" type="ORF">OVA965_LOCUS21168</name>
    <name evidence="4" type="ORF">SRO942_LOCUS11521</name>
    <name evidence="5" type="ORF">TMI583_LOCUS21756</name>
</gene>
<evidence type="ECO:0000313" key="2">
    <source>
        <dbReference type="EMBL" id="CAF0956410.1"/>
    </source>
</evidence>
<feature type="coiled-coil region" evidence="1">
    <location>
        <begin position="269"/>
        <end position="310"/>
    </location>
</feature>
<dbReference type="Proteomes" id="UP000682733">
    <property type="component" value="Unassembled WGS sequence"/>
</dbReference>
<keyword evidence="1" id="KW-0175">Coiled coil</keyword>
<dbReference type="EMBL" id="CAJNOQ010002402">
    <property type="protein sequence ID" value="CAF0956410.1"/>
    <property type="molecule type" value="Genomic_DNA"/>
</dbReference>
<dbReference type="Proteomes" id="UP000681722">
    <property type="component" value="Unassembled WGS sequence"/>
</dbReference>
<dbReference type="OrthoDB" id="10016608at2759"/>
<dbReference type="EMBL" id="CAJOBA010026929">
    <property type="protein sequence ID" value="CAF3938434.1"/>
    <property type="molecule type" value="Genomic_DNA"/>
</dbReference>
<keyword evidence="6" id="KW-1185">Reference proteome</keyword>
<organism evidence="2 6">
    <name type="scientific">Didymodactylos carnosus</name>
    <dbReference type="NCBI Taxonomy" id="1234261"/>
    <lineage>
        <taxon>Eukaryota</taxon>
        <taxon>Metazoa</taxon>
        <taxon>Spiralia</taxon>
        <taxon>Gnathifera</taxon>
        <taxon>Rotifera</taxon>
        <taxon>Eurotatoria</taxon>
        <taxon>Bdelloidea</taxon>
        <taxon>Philodinida</taxon>
        <taxon>Philodinidae</taxon>
        <taxon>Didymodactylos</taxon>
    </lineage>
</organism>
<evidence type="ECO:0000313" key="5">
    <source>
        <dbReference type="EMBL" id="CAF3938434.1"/>
    </source>
</evidence>
<dbReference type="EMBL" id="CAJNOK010011513">
    <property type="protein sequence ID" value="CAF1141907.1"/>
    <property type="molecule type" value="Genomic_DNA"/>
</dbReference>
<protein>
    <submittedName>
        <fullName evidence="2">Uncharacterized protein</fullName>
    </submittedName>
</protein>
<evidence type="ECO:0000313" key="3">
    <source>
        <dbReference type="EMBL" id="CAF1141907.1"/>
    </source>
</evidence>
<dbReference type="AlphaFoldDB" id="A0A814DM86"/>
<sequence length="465" mass="54034">MSFGNSQPVFPIVTRTPIRRNTFQQKIANNLSTTYNENSLLRSPQNSMFNKTYLFSPTSTLSPTTGTNNSEINILKHDIRRLRTSLERKDEQINWWMDKSKNDNVKYEGLKTKMNKMEENHDKTIYCIRSMLDGLTFMNHSIKHLLRSINNDHNHDKEEEENKENDNIDQTFLLLSTTQEQDSLTLDNSEVDLLLLAQTNSVCLKLAANIDKLIRTNLLPITSSTNQADIDKIHQQQSNASAILEYSRTTASALDFDDGGPELLNSVKNDLYQQQIDKLNDEMNTLRIQLKDKEKYIQNLEEQTNNANRTYESSCFKYEQDIDNFKRQLTTKDEQILSVISNEHEVLRQLIDEKNVEHEKLHIEYKSLLTKYQSECSRNIDLIVTTDELHDKIRIMAKDIAVKEVNEEKLRTQANQMKKMITLMMPQIKKQQKKTFGHKMKRQIRESFSSLVSHKTSSNGSSSQS</sequence>
<dbReference type="Proteomes" id="UP000677228">
    <property type="component" value="Unassembled WGS sequence"/>
</dbReference>
<comment type="caution">
    <text evidence="2">The sequence shown here is derived from an EMBL/GenBank/DDBJ whole genome shotgun (WGS) entry which is preliminary data.</text>
</comment>
<name>A0A814DM86_9BILA</name>
<evidence type="ECO:0000313" key="4">
    <source>
        <dbReference type="EMBL" id="CAF3731372.1"/>
    </source>
</evidence>
<dbReference type="EMBL" id="CAJOBC010002402">
    <property type="protein sequence ID" value="CAF3731372.1"/>
    <property type="molecule type" value="Genomic_DNA"/>
</dbReference>
<accession>A0A814DM86</accession>